<name>A0A1V0TVW7_9ACTN</name>
<feature type="transmembrane region" description="Helical" evidence="7">
    <location>
        <begin position="394"/>
        <end position="413"/>
    </location>
</feature>
<feature type="transmembrane region" description="Helical" evidence="7">
    <location>
        <begin position="62"/>
        <end position="80"/>
    </location>
</feature>
<keyword evidence="3 7" id="KW-0812">Transmembrane</keyword>
<dbReference type="PANTHER" id="PTHR43370">
    <property type="entry name" value="SUGAR ABC TRANSPORTER INTEGRAL MEMBRANE PROTEIN-RELATED"/>
    <property type="match status" value="1"/>
</dbReference>
<dbReference type="GO" id="GO:0005886">
    <property type="term" value="C:plasma membrane"/>
    <property type="evidence" value="ECO:0007669"/>
    <property type="project" value="UniProtKB-SubCell"/>
</dbReference>
<feature type="transmembrane region" description="Helical" evidence="7">
    <location>
        <begin position="369"/>
        <end position="388"/>
    </location>
</feature>
<sequence>MSTNLTAAVEQSPGSKPESKPKSPRAKLSYPKVLLIVSGGLILLSLLRVITGATNLTESGQYTAALNAAVPIGLAGLGGLWAERSGVINIGLEGMMMLGAFSAGAVGWEHGPWAAAAAGIVGGALGGLLHAVVTVTFGVDHIISGVAINIMALGVTQFLAKLWFGADGSAAAAAGGNDKQSPPMPDMPTFTVPGLSGWLHSIEQHHWFLVSDVAGILGSLVTNVSWLTLLTVVLFVLSAFVLWRSAFGLRLRSCGEGPIAAESLGVNVYRYKYAAVTVSGALAGLGGAFLAIYVHIYQDGQTGGRGYIGLATMIFGNWRPGGVAMGAGLFGFMDALQLRGGGPTVHALLLLLAVLLVGLAVWKLRGGQRIQAATSLAAAALLAVWYATSDTVPLEIVGVAPYIATLLVLSLAAQRLRPPKAIGKIYRRGQGK</sequence>
<dbReference type="OrthoDB" id="9792579at2"/>
<dbReference type="EMBL" id="CP020569">
    <property type="protein sequence ID" value="ARF57099.1"/>
    <property type="molecule type" value="Genomic_DNA"/>
</dbReference>
<reference evidence="8 9" key="1">
    <citation type="submission" date="2017-04" db="EMBL/GenBank/DDBJ databases">
        <title>Complete Genome Sequence of Streptomyces gilvosporeus F607, a Capable Producer of Natamycin.</title>
        <authorList>
            <person name="Zong G."/>
            <person name="Zhong C."/>
            <person name="Fu J."/>
            <person name="Qin R."/>
            <person name="Cao G."/>
        </authorList>
    </citation>
    <scope>NUCLEOTIDE SEQUENCE [LARGE SCALE GENOMIC DNA]</scope>
    <source>
        <strain evidence="8 9">F607</strain>
    </source>
</reference>
<keyword evidence="5 7" id="KW-0472">Membrane</keyword>
<gene>
    <name evidence="8" type="ORF">B1H19_25615</name>
</gene>
<feature type="transmembrane region" description="Helical" evidence="7">
    <location>
        <begin position="273"/>
        <end position="296"/>
    </location>
</feature>
<protein>
    <submittedName>
        <fullName evidence="8">ABC transporter permease</fullName>
    </submittedName>
</protein>
<evidence type="ECO:0000256" key="2">
    <source>
        <dbReference type="ARBA" id="ARBA00022475"/>
    </source>
</evidence>
<dbReference type="Pfam" id="PF02653">
    <property type="entry name" value="BPD_transp_2"/>
    <property type="match status" value="1"/>
</dbReference>
<evidence type="ECO:0000256" key="4">
    <source>
        <dbReference type="ARBA" id="ARBA00022989"/>
    </source>
</evidence>
<feature type="transmembrane region" description="Helical" evidence="7">
    <location>
        <begin position="344"/>
        <end position="362"/>
    </location>
</feature>
<feature type="transmembrane region" description="Helical" evidence="7">
    <location>
        <begin position="87"/>
        <end position="108"/>
    </location>
</feature>
<evidence type="ECO:0000256" key="6">
    <source>
        <dbReference type="SAM" id="MobiDB-lite"/>
    </source>
</evidence>
<organism evidence="8 9">
    <name type="scientific">Streptomyces gilvosporeus</name>
    <dbReference type="NCBI Taxonomy" id="553510"/>
    <lineage>
        <taxon>Bacteria</taxon>
        <taxon>Bacillati</taxon>
        <taxon>Actinomycetota</taxon>
        <taxon>Actinomycetes</taxon>
        <taxon>Kitasatosporales</taxon>
        <taxon>Streptomycetaceae</taxon>
        <taxon>Streptomyces</taxon>
    </lineage>
</organism>
<keyword evidence="4 7" id="KW-1133">Transmembrane helix</keyword>
<evidence type="ECO:0000313" key="9">
    <source>
        <dbReference type="Proteomes" id="UP000192726"/>
    </source>
</evidence>
<evidence type="ECO:0000256" key="1">
    <source>
        <dbReference type="ARBA" id="ARBA00004651"/>
    </source>
</evidence>
<feature type="transmembrane region" description="Helical" evidence="7">
    <location>
        <begin position="224"/>
        <end position="243"/>
    </location>
</feature>
<keyword evidence="2" id="KW-1003">Cell membrane</keyword>
<feature type="transmembrane region" description="Helical" evidence="7">
    <location>
        <begin position="30"/>
        <end position="50"/>
    </location>
</feature>
<feature type="region of interest" description="Disordered" evidence="6">
    <location>
        <begin position="1"/>
        <end position="25"/>
    </location>
</feature>
<dbReference type="KEGG" id="sgv:B1H19_25615"/>
<evidence type="ECO:0000256" key="5">
    <source>
        <dbReference type="ARBA" id="ARBA00023136"/>
    </source>
</evidence>
<evidence type="ECO:0000256" key="3">
    <source>
        <dbReference type="ARBA" id="ARBA00022692"/>
    </source>
</evidence>
<dbReference type="GO" id="GO:0022857">
    <property type="term" value="F:transmembrane transporter activity"/>
    <property type="evidence" value="ECO:0007669"/>
    <property type="project" value="InterPro"/>
</dbReference>
<dbReference type="InterPro" id="IPR001851">
    <property type="entry name" value="ABC_transp_permease"/>
</dbReference>
<proteinExistence type="predicted"/>
<feature type="transmembrane region" description="Helical" evidence="7">
    <location>
        <begin position="142"/>
        <end position="160"/>
    </location>
</feature>
<keyword evidence="9" id="KW-1185">Reference proteome</keyword>
<dbReference type="AlphaFoldDB" id="A0A1V0TVW7"/>
<evidence type="ECO:0000313" key="8">
    <source>
        <dbReference type="EMBL" id="ARF57099.1"/>
    </source>
</evidence>
<dbReference type="PANTHER" id="PTHR43370:SF1">
    <property type="entry name" value="GUANOSINE ABC TRANSPORTER PERMEASE PROTEIN NUPQ"/>
    <property type="match status" value="1"/>
</dbReference>
<evidence type="ECO:0000256" key="7">
    <source>
        <dbReference type="SAM" id="Phobius"/>
    </source>
</evidence>
<accession>A0A1V0TVW7</accession>
<feature type="transmembrane region" description="Helical" evidence="7">
    <location>
        <begin position="114"/>
        <end position="135"/>
    </location>
</feature>
<dbReference type="Proteomes" id="UP000192726">
    <property type="component" value="Chromosome"/>
</dbReference>
<dbReference type="STRING" id="553510.B1H19_25615"/>
<comment type="subcellular location">
    <subcellularLocation>
        <location evidence="1">Cell membrane</location>
        <topology evidence="1">Multi-pass membrane protein</topology>
    </subcellularLocation>
</comment>
<dbReference type="RefSeq" id="WP_083107112.1">
    <property type="nucleotide sequence ID" value="NZ_CP020569.1"/>
</dbReference>
<dbReference type="CDD" id="cd06580">
    <property type="entry name" value="TM_PBP1_transp_TpRbsC_like"/>
    <property type="match status" value="1"/>
</dbReference>